<dbReference type="Proteomes" id="UP000026249">
    <property type="component" value="Unassembled WGS sequence"/>
</dbReference>
<protein>
    <submittedName>
        <fullName evidence="2">Uncharacterized protein</fullName>
    </submittedName>
</protein>
<evidence type="ECO:0000256" key="1">
    <source>
        <dbReference type="SAM" id="Phobius"/>
    </source>
</evidence>
<dbReference type="STRING" id="1454373.ACMU_14560"/>
<evidence type="ECO:0000313" key="3">
    <source>
        <dbReference type="Proteomes" id="UP000026249"/>
    </source>
</evidence>
<sequence length="81" mass="9000">MVDRSLRRGGLFLIALVFLFSGLTHLAWQNDWTFWPDVTASQFAAVGLVGVLVYELAAVVFGWLATVTKRAFGQLKGRNND</sequence>
<keyword evidence="3" id="KW-1185">Reference proteome</keyword>
<dbReference type="AlphaFoldDB" id="A0A037ZFS5"/>
<reference evidence="2 3" key="1">
    <citation type="submission" date="2014-03" db="EMBL/GenBank/DDBJ databases">
        <title>Draft Genome Sequence of Actibacterium mucosum KCTC 23349, a Marine Alphaproteobacterium with Complex Ionic Requirements Isolated from Mediterranean Seawater at Malvarrosa Beach, Valencia, Spain.</title>
        <authorList>
            <person name="Arahal D.R."/>
            <person name="Shao Z."/>
            <person name="Lai Q."/>
            <person name="Pujalte M.J."/>
        </authorList>
    </citation>
    <scope>NUCLEOTIDE SEQUENCE [LARGE SCALE GENOMIC DNA]</scope>
    <source>
        <strain evidence="2 3">KCTC 23349</strain>
    </source>
</reference>
<feature type="transmembrane region" description="Helical" evidence="1">
    <location>
        <begin position="42"/>
        <end position="66"/>
    </location>
</feature>
<accession>A0A037ZFS5</accession>
<evidence type="ECO:0000313" key="2">
    <source>
        <dbReference type="EMBL" id="KAJ54978.1"/>
    </source>
</evidence>
<comment type="caution">
    <text evidence="2">The sequence shown here is derived from an EMBL/GenBank/DDBJ whole genome shotgun (WGS) entry which is preliminary data.</text>
</comment>
<keyword evidence="1" id="KW-0812">Transmembrane</keyword>
<gene>
    <name evidence="2" type="ORF">ACMU_14560</name>
</gene>
<proteinExistence type="predicted"/>
<dbReference type="EMBL" id="JFKE01000005">
    <property type="protein sequence ID" value="KAJ54978.1"/>
    <property type="molecule type" value="Genomic_DNA"/>
</dbReference>
<keyword evidence="1" id="KW-0472">Membrane</keyword>
<keyword evidence="1" id="KW-1133">Transmembrane helix</keyword>
<organism evidence="2 3">
    <name type="scientific">Actibacterium mucosum KCTC 23349</name>
    <dbReference type="NCBI Taxonomy" id="1454373"/>
    <lineage>
        <taxon>Bacteria</taxon>
        <taxon>Pseudomonadati</taxon>
        <taxon>Pseudomonadota</taxon>
        <taxon>Alphaproteobacteria</taxon>
        <taxon>Rhodobacterales</taxon>
        <taxon>Roseobacteraceae</taxon>
        <taxon>Actibacterium</taxon>
    </lineage>
</organism>
<name>A0A037ZFS5_9RHOB</name>